<dbReference type="InterPro" id="IPR037165">
    <property type="entry name" value="AldOxase/xan_DH_Mopterin-bd_sf"/>
</dbReference>
<dbReference type="PIRSF" id="PIRSF036389">
    <property type="entry name" value="IOR_B"/>
    <property type="match status" value="1"/>
</dbReference>
<dbReference type="InterPro" id="IPR036856">
    <property type="entry name" value="Ald_Oxase/Xan_DH_a/b_sf"/>
</dbReference>
<name>A0ABU6IQ07_9FLAO</name>
<comment type="caution">
    <text evidence="3">The sequence shown here is derived from an EMBL/GenBank/DDBJ whole genome shotgun (WGS) entry which is preliminary data.</text>
</comment>
<accession>A0ABU6IQ07</accession>
<dbReference type="InterPro" id="IPR012368">
    <property type="entry name" value="OxRdtase_Mopterin-bd_su_IorB"/>
</dbReference>
<dbReference type="PANTHER" id="PTHR47495:SF2">
    <property type="entry name" value="ALDEHYDE DEHYDROGENASE"/>
    <property type="match status" value="1"/>
</dbReference>
<dbReference type="InterPro" id="IPR046867">
    <property type="entry name" value="AldOxase/xan_DH_MoCoBD2"/>
</dbReference>
<evidence type="ECO:0000313" key="4">
    <source>
        <dbReference type="Proteomes" id="UP001355298"/>
    </source>
</evidence>
<evidence type="ECO:0000313" key="3">
    <source>
        <dbReference type="EMBL" id="MEC4265163.1"/>
    </source>
</evidence>
<dbReference type="InterPro" id="IPR008274">
    <property type="entry name" value="AldOxase/xan_DH_MoCoBD1"/>
</dbReference>
<keyword evidence="1" id="KW-0472">Membrane</keyword>
<feature type="transmembrane region" description="Helical" evidence="1">
    <location>
        <begin position="14"/>
        <end position="33"/>
    </location>
</feature>
<dbReference type="Pfam" id="PF02738">
    <property type="entry name" value="MoCoBD_1"/>
    <property type="match status" value="1"/>
</dbReference>
<dbReference type="SUPFAM" id="SSF56003">
    <property type="entry name" value="Molybdenum cofactor-binding domain"/>
    <property type="match status" value="2"/>
</dbReference>
<evidence type="ECO:0000259" key="2">
    <source>
        <dbReference type="SMART" id="SM01008"/>
    </source>
</evidence>
<dbReference type="InterPro" id="IPR052516">
    <property type="entry name" value="N-heterocyclic_Hydroxylase"/>
</dbReference>
<dbReference type="Proteomes" id="UP001355298">
    <property type="component" value="Unassembled WGS sequence"/>
</dbReference>
<dbReference type="SMART" id="SM01008">
    <property type="entry name" value="Ald_Xan_dh_C"/>
    <property type="match status" value="1"/>
</dbReference>
<gene>
    <name evidence="3" type="ORF">VOP03_07390</name>
</gene>
<keyword evidence="1" id="KW-0812">Transmembrane</keyword>
<organism evidence="3 4">
    <name type="scientific">Flagellimonas halotolerans</name>
    <dbReference type="NCBI Taxonomy" id="3112164"/>
    <lineage>
        <taxon>Bacteria</taxon>
        <taxon>Pseudomonadati</taxon>
        <taxon>Bacteroidota</taxon>
        <taxon>Flavobacteriia</taxon>
        <taxon>Flavobacteriales</taxon>
        <taxon>Flavobacteriaceae</taxon>
        <taxon>Flagellimonas</taxon>
    </lineage>
</organism>
<keyword evidence="4" id="KW-1185">Reference proteome</keyword>
<evidence type="ECO:0000256" key="1">
    <source>
        <dbReference type="SAM" id="Phobius"/>
    </source>
</evidence>
<reference evidence="3 4" key="1">
    <citation type="submission" date="2024-01" db="EMBL/GenBank/DDBJ databases">
        <title>The strains designed SYSU M86414 and SYSU M84420 isolated from the marine sediment in San Sha City (Hainan Province, China).</title>
        <authorList>
            <person name="Guo D."/>
        </authorList>
    </citation>
    <scope>NUCLEOTIDE SEQUENCE [LARGE SCALE GENOMIC DNA]</scope>
    <source>
        <strain evidence="3 4">SYSU M84420</strain>
    </source>
</reference>
<feature type="domain" description="Aldehyde oxidase/xanthine dehydrogenase a/b hammerhead" evidence="2">
    <location>
        <begin position="211"/>
        <end position="306"/>
    </location>
</feature>
<proteinExistence type="predicted"/>
<dbReference type="InterPro" id="IPR000674">
    <property type="entry name" value="Ald_Oxase/Xan_DH_a/b"/>
</dbReference>
<protein>
    <submittedName>
        <fullName evidence="3">Molybdopterin cofactor-binding domain-containing protein</fullName>
    </submittedName>
</protein>
<dbReference type="RefSeq" id="WP_326278156.1">
    <property type="nucleotide sequence ID" value="NZ_JAYKYV010000005.1"/>
</dbReference>
<dbReference type="SUPFAM" id="SSF54665">
    <property type="entry name" value="CO dehydrogenase molybdoprotein N-domain-like"/>
    <property type="match status" value="1"/>
</dbReference>
<dbReference type="PROSITE" id="PS51257">
    <property type="entry name" value="PROKAR_LIPOPROTEIN"/>
    <property type="match status" value="1"/>
</dbReference>
<dbReference type="Gene3D" id="3.90.1170.50">
    <property type="entry name" value="Aldehyde oxidase/xanthine dehydrogenase, a/b hammerhead"/>
    <property type="match status" value="1"/>
</dbReference>
<dbReference type="InterPro" id="IPR006311">
    <property type="entry name" value="TAT_signal"/>
</dbReference>
<dbReference type="EMBL" id="JAYMGW010000005">
    <property type="protein sequence ID" value="MEC4265163.1"/>
    <property type="molecule type" value="Genomic_DNA"/>
</dbReference>
<dbReference type="PROSITE" id="PS51318">
    <property type="entry name" value="TAT"/>
    <property type="match status" value="1"/>
</dbReference>
<sequence>MEKRHSTKINRRSFIKSSAMAGGGLMLSFNWLASCKLTPEEVGKLPGEWFKINGFLKIGDNGLVTIMSPNPEGGQNVKTSMPMIVAEELGVDWKDVIVEQAPLDTEAFSFQFIGGSQAIRRGWNGLRTAGASARQMLREAAAAQWQVPVSEISTESGVLHHRSSGKSAGYGDMASSAAQIPVPEDIKLKDIADFKIIGTSQKNVDGLDIVTGKPLFGIDIQQDNMLIAMILHPPAFGLRLKSMDGSAAKGMPGIKDVFTIKVLHDDYVRQHFDTCTFLEVVAIVGNSTWEVMNAKKAVEVEWEPFETYTEERVPYGGSQTTLTIPSGLENSTDHGELMEKMAAQKSAQVRKDGDPESVFQNADKIIERTYTAPFLAHNCMEPMNFFAHVTNDRARLKGPLQKPELTEQALSGRLGIPVENIDIQMTRLGGGYGRRSYAHWLIEAALISQQVKAPVKLIYSREDDMTGGIYRPMYQAKYRAALDANNNLVAFHVNAGGIPESPLYANRFPAGAVDNYLAESWSVDSNITIGSFRAPRSNFMASAEQSFLDEVAEAAGKDPIAFRLELLDRARTDPVGENNDYDPDRYAGVLRLVREKSNWNATSNGNRGVSAYFCHNSYAAHVLDLEIKEGKPVVQKVTCAVDCGIVVNPDAAANLAEGGIVDGIGNALYGELTFEEGVPKKSNFDAYRMIRMAEAPKEIEVHFVESDTDPTGLGEPTFPPIFAAVANALYKAKGERLYQQPYLKYLS</sequence>
<dbReference type="Pfam" id="PF20256">
    <property type="entry name" value="MoCoBD_2"/>
    <property type="match status" value="2"/>
</dbReference>
<dbReference type="Gene3D" id="3.30.365.10">
    <property type="entry name" value="Aldehyde oxidase/xanthine dehydrogenase, molybdopterin binding domain"/>
    <property type="match status" value="4"/>
</dbReference>
<dbReference type="PANTHER" id="PTHR47495">
    <property type="entry name" value="ALDEHYDE DEHYDROGENASE"/>
    <property type="match status" value="1"/>
</dbReference>
<keyword evidence="1" id="KW-1133">Transmembrane helix</keyword>